<dbReference type="STRING" id="243090.RB12223"/>
<gene>
    <name evidence="1" type="ordered locus">RB12223</name>
</gene>
<protein>
    <submittedName>
        <fullName evidence="1">Uncharacterized protein</fullName>
    </submittedName>
</protein>
<dbReference type="EMBL" id="BX294154">
    <property type="protein sequence ID" value="CAD77461.1"/>
    <property type="molecule type" value="Genomic_DNA"/>
</dbReference>
<reference evidence="1 2" key="1">
    <citation type="journal article" date="2003" name="Proc. Natl. Acad. Sci. U.S.A.">
        <title>Complete genome sequence of the marine planctomycete Pirellula sp. strain 1.</title>
        <authorList>
            <person name="Gloeckner F.O."/>
            <person name="Kube M."/>
            <person name="Bauer M."/>
            <person name="Teeling H."/>
            <person name="Lombardot T."/>
            <person name="Ludwig W."/>
            <person name="Gade D."/>
            <person name="Beck A."/>
            <person name="Borzym K."/>
            <person name="Heitmann K."/>
            <person name="Rabus R."/>
            <person name="Schlesner H."/>
            <person name="Amann R."/>
            <person name="Reinhardt R."/>
        </authorList>
    </citation>
    <scope>NUCLEOTIDE SEQUENCE [LARGE SCALE GENOMIC DNA]</scope>
    <source>
        <strain evidence="2">DSM 10527 / NCIMB 13988 / SH1</strain>
    </source>
</reference>
<accession>Q7UIZ9</accession>
<proteinExistence type="predicted"/>
<dbReference type="InParanoid" id="Q7UIZ9"/>
<evidence type="ECO:0000313" key="2">
    <source>
        <dbReference type="Proteomes" id="UP000001025"/>
    </source>
</evidence>
<dbReference type="Proteomes" id="UP000001025">
    <property type="component" value="Chromosome"/>
</dbReference>
<dbReference type="KEGG" id="rba:RB12223"/>
<dbReference type="EnsemblBacteria" id="CAD77461">
    <property type="protein sequence ID" value="CAD77461"/>
    <property type="gene ID" value="RB12223"/>
</dbReference>
<keyword evidence="2" id="KW-1185">Reference proteome</keyword>
<dbReference type="AlphaFoldDB" id="Q7UIZ9"/>
<dbReference type="HOGENOM" id="CLU_1097855_0_0_0"/>
<organism evidence="1 2">
    <name type="scientific">Rhodopirellula baltica (strain DSM 10527 / NCIMB 13988 / SH1)</name>
    <dbReference type="NCBI Taxonomy" id="243090"/>
    <lineage>
        <taxon>Bacteria</taxon>
        <taxon>Pseudomonadati</taxon>
        <taxon>Planctomycetota</taxon>
        <taxon>Planctomycetia</taxon>
        <taxon>Pirellulales</taxon>
        <taxon>Pirellulaceae</taxon>
        <taxon>Rhodopirellula</taxon>
    </lineage>
</organism>
<sequence>MVVVPVCSVAVREFSSTAVDAFTIHPGKDPQRCLSNLFRIAAVPFGIAVSACTSSTYALWVLPSVRGSAPRFSSPECRERVRTFRLFHCPRLATASVCSFSTVSNRSTASGPNALATASTNTEATERSSHFSIWCKHWCKRSASPRFAMVFWGFFATCSDVDIVEVTDSSSVSPTPKNPVKTSVLRGFFVSASFSASSSVWSERDSEGLKLLSWTELGATVGATAEPRDIEGVLFVGCEIVVGFGRGRVRERL</sequence>
<name>Q7UIZ9_RHOBA</name>
<evidence type="ECO:0000313" key="1">
    <source>
        <dbReference type="EMBL" id="CAD77461.1"/>
    </source>
</evidence>